<proteinExistence type="predicted"/>
<accession>A0ABT2H0M8</accession>
<dbReference type="Proteomes" id="UP001165586">
    <property type="component" value="Unassembled WGS sequence"/>
</dbReference>
<evidence type="ECO:0000313" key="2">
    <source>
        <dbReference type="Proteomes" id="UP001165586"/>
    </source>
</evidence>
<dbReference type="RefSeq" id="WP_259538301.1">
    <property type="nucleotide sequence ID" value="NZ_JANLCJ010000002.1"/>
</dbReference>
<evidence type="ECO:0000313" key="1">
    <source>
        <dbReference type="EMBL" id="MCS5733485.1"/>
    </source>
</evidence>
<dbReference type="EMBL" id="JANLCJ010000002">
    <property type="protein sequence ID" value="MCS5733485.1"/>
    <property type="molecule type" value="Genomic_DNA"/>
</dbReference>
<sequence length="133" mass="14529">MIQPKRESEATDEIVVEWRRGSWYVRGGERSLATGMRSLAEVRANLWTGDSAGRDSAGGAPSPELRLLLPPSVQRYVDEARALGAGHLPKAAEMCRRAAVRLLRSKRMSDDDIASCLGVPVSAVTRCLPDVLR</sequence>
<comment type="caution">
    <text evidence="1">The sequence shown here is derived from an EMBL/GenBank/DDBJ whole genome shotgun (WGS) entry which is preliminary data.</text>
</comment>
<name>A0ABT2H0M8_9MICO</name>
<reference evidence="1" key="1">
    <citation type="submission" date="2022-08" db="EMBL/GenBank/DDBJ databases">
        <authorList>
            <person name="Deng Y."/>
            <person name="Han X.-F."/>
            <person name="Zhang Y.-Q."/>
        </authorList>
    </citation>
    <scope>NUCLEOTIDE SEQUENCE</scope>
    <source>
        <strain evidence="1">CPCC 203386</strain>
    </source>
</reference>
<keyword evidence="2" id="KW-1185">Reference proteome</keyword>
<organism evidence="1 2">
    <name type="scientific">Herbiconiux daphne</name>
    <dbReference type="NCBI Taxonomy" id="2970914"/>
    <lineage>
        <taxon>Bacteria</taxon>
        <taxon>Bacillati</taxon>
        <taxon>Actinomycetota</taxon>
        <taxon>Actinomycetes</taxon>
        <taxon>Micrococcales</taxon>
        <taxon>Microbacteriaceae</taxon>
        <taxon>Herbiconiux</taxon>
    </lineage>
</organism>
<gene>
    <name evidence="1" type="ORF">N1032_07005</name>
</gene>
<protein>
    <submittedName>
        <fullName evidence="1">Uncharacterized protein</fullName>
    </submittedName>
</protein>